<comment type="caution">
    <text evidence="1">The sequence shown here is derived from an EMBL/GenBank/DDBJ whole genome shotgun (WGS) entry which is preliminary data.</text>
</comment>
<evidence type="ECO:0008006" key="3">
    <source>
        <dbReference type="Google" id="ProtNLM"/>
    </source>
</evidence>
<protein>
    <recommendedName>
        <fullName evidence="3">Mucin TcMUCII</fullName>
    </recommendedName>
</protein>
<name>V5CHR4_TRYCR</name>
<accession>V5CHR4</accession>
<sequence length="96" mass="11379">MRQLRQPRRRQLRQRHQVLRVQRRQLQRPPAHRHFFAKSTAVSAALRGCVPHCCSFWLRWLTPLWAEELCAGCACQHPTAETCVRPLWSDVLNKIK</sequence>
<organism evidence="1 2">
    <name type="scientific">Trypanosoma cruzi Dm28c</name>
    <dbReference type="NCBI Taxonomy" id="1416333"/>
    <lineage>
        <taxon>Eukaryota</taxon>
        <taxon>Discoba</taxon>
        <taxon>Euglenozoa</taxon>
        <taxon>Kinetoplastea</taxon>
        <taxon>Metakinetoplastina</taxon>
        <taxon>Trypanosomatida</taxon>
        <taxon>Trypanosomatidae</taxon>
        <taxon>Trypanosoma</taxon>
        <taxon>Schizotrypanum</taxon>
    </lineage>
</organism>
<dbReference type="Proteomes" id="UP000017861">
    <property type="component" value="Unassembled WGS sequence"/>
</dbReference>
<gene>
    <name evidence="1" type="ORF">TCDM_13657</name>
</gene>
<dbReference type="EMBL" id="AYLP01001175">
    <property type="protein sequence ID" value="ESS54916.1"/>
    <property type="molecule type" value="Genomic_DNA"/>
</dbReference>
<dbReference type="AlphaFoldDB" id="V5CHR4"/>
<evidence type="ECO:0000313" key="2">
    <source>
        <dbReference type="Proteomes" id="UP000017861"/>
    </source>
</evidence>
<dbReference type="VEuPathDB" id="TriTrypDB:TCDM_13657"/>
<proteinExistence type="predicted"/>
<reference evidence="1 2" key="1">
    <citation type="journal article" date="2014" name="Genome Announc.">
        <title>Trypanosoma cruzi Clone Dm28c Draft Genome Sequence.</title>
        <authorList>
            <person name="Grisard E.C."/>
            <person name="Teixeira S.M."/>
            <person name="de Almeida L.G."/>
            <person name="Stoco P.H."/>
            <person name="Gerber A.L."/>
            <person name="Talavera-Lopez C."/>
            <person name="Lima O.C."/>
            <person name="Andersson B."/>
            <person name="de Vasconcelos A.T."/>
        </authorList>
    </citation>
    <scope>NUCLEOTIDE SEQUENCE [LARGE SCALE GENOMIC DNA]</scope>
    <source>
        <strain evidence="1 2">Dm28c</strain>
    </source>
</reference>
<evidence type="ECO:0000313" key="1">
    <source>
        <dbReference type="EMBL" id="ESS54916.1"/>
    </source>
</evidence>